<evidence type="ECO:0000256" key="1">
    <source>
        <dbReference type="SAM" id="MobiDB-lite"/>
    </source>
</evidence>
<dbReference type="InterPro" id="IPR046531">
    <property type="entry name" value="DUF6596"/>
</dbReference>
<proteinExistence type="predicted"/>
<dbReference type="RefSeq" id="WP_236088378.1">
    <property type="nucleotide sequence ID" value="NZ_JAKGSG010000022.1"/>
</dbReference>
<dbReference type="InterPro" id="IPR013324">
    <property type="entry name" value="RNA_pol_sigma_r3/r4-like"/>
</dbReference>
<organism evidence="4 5">
    <name type="scientific">Antribacter soli</name>
    <dbReference type="NCBI Taxonomy" id="2910976"/>
    <lineage>
        <taxon>Bacteria</taxon>
        <taxon>Bacillati</taxon>
        <taxon>Actinomycetota</taxon>
        <taxon>Actinomycetes</taxon>
        <taxon>Micrococcales</taxon>
        <taxon>Promicromonosporaceae</taxon>
        <taxon>Antribacter</taxon>
    </lineage>
</organism>
<feature type="region of interest" description="Disordered" evidence="1">
    <location>
        <begin position="1"/>
        <end position="37"/>
    </location>
</feature>
<feature type="domain" description="RNA polymerase sigma-70 region 2" evidence="2">
    <location>
        <begin position="47"/>
        <end position="106"/>
    </location>
</feature>
<dbReference type="SUPFAM" id="SSF88946">
    <property type="entry name" value="Sigma2 domain of RNA polymerase sigma factors"/>
    <property type="match status" value="1"/>
</dbReference>
<dbReference type="SUPFAM" id="SSF88659">
    <property type="entry name" value="Sigma3 and sigma4 domains of RNA polymerase sigma factors"/>
    <property type="match status" value="1"/>
</dbReference>
<sequence>MASPAGPPPSDTDTPPGAEDRSSREGSTLRTRPGAAQAAEAAARASYGRLLALLAARDGDISRAEDALAEAFERALRTWPEAGVPRSPEAWLLTVARNRLRDLYRSPAAHAVPLPDWLSDAGAMGKPGGDLVEGLDEIPDERLALLFVCAHPAVDPGIRTPLMLQVVLGVQASEVAAAFAVPAPTMAQRLVRAKRRIRDARIPFRVPAVDELGERLPPVLEAVYGAYAVDWRGATPEIRTSLTGRSLVLALLLAELLPREPEVLGLAALLCFSVARARARVVDDAFVPLDEQDPALWHHALIARGEALLGRARRLGDPAAAGRFQIEAAIQSAHCARARSGTTDWRALLTLHRALVRVAPSLGARVALAAVTGRANGPVAGLRELDRIDDPAVTGFQPARVVRAHLLDQAGDLAAAAAYERAIAVTTDPDLRRHLEGRLQAARAQRPDGDR</sequence>
<dbReference type="Pfam" id="PF20239">
    <property type="entry name" value="DUF6596"/>
    <property type="match status" value="1"/>
</dbReference>
<evidence type="ECO:0000313" key="5">
    <source>
        <dbReference type="Proteomes" id="UP001165405"/>
    </source>
</evidence>
<feature type="domain" description="DUF6596" evidence="3">
    <location>
        <begin position="215"/>
        <end position="312"/>
    </location>
</feature>
<protein>
    <submittedName>
        <fullName evidence="4">RNA polymerase subunit sigma-70</fullName>
    </submittedName>
</protein>
<dbReference type="Pfam" id="PF04542">
    <property type="entry name" value="Sigma70_r2"/>
    <property type="match status" value="1"/>
</dbReference>
<evidence type="ECO:0000259" key="2">
    <source>
        <dbReference type="Pfam" id="PF04542"/>
    </source>
</evidence>
<dbReference type="EMBL" id="JAKGSG010000022">
    <property type="protein sequence ID" value="MCF4120608.1"/>
    <property type="molecule type" value="Genomic_DNA"/>
</dbReference>
<comment type="caution">
    <text evidence="4">The sequence shown here is derived from an EMBL/GenBank/DDBJ whole genome shotgun (WGS) entry which is preliminary data.</text>
</comment>
<reference evidence="4" key="1">
    <citation type="submission" date="2022-01" db="EMBL/GenBank/DDBJ databases">
        <title>Antribacter sp. nov., isolated from Guizhou of China.</title>
        <authorList>
            <person name="Chengliang C."/>
            <person name="Ya Z."/>
        </authorList>
    </citation>
    <scope>NUCLEOTIDE SEQUENCE</scope>
    <source>
        <strain evidence="4">KLBMP 9083</strain>
    </source>
</reference>
<dbReference type="Gene3D" id="1.10.1740.10">
    <property type="match status" value="1"/>
</dbReference>
<dbReference type="InterPro" id="IPR007627">
    <property type="entry name" value="RNA_pol_sigma70_r2"/>
</dbReference>
<dbReference type="GO" id="GO:0003700">
    <property type="term" value="F:DNA-binding transcription factor activity"/>
    <property type="evidence" value="ECO:0007669"/>
    <property type="project" value="InterPro"/>
</dbReference>
<dbReference type="PANTHER" id="PTHR47756">
    <property type="entry name" value="BLL6612 PROTEIN-RELATED"/>
    <property type="match status" value="1"/>
</dbReference>
<dbReference type="AlphaFoldDB" id="A0AA41QCB6"/>
<evidence type="ECO:0000313" key="4">
    <source>
        <dbReference type="EMBL" id="MCF4120608.1"/>
    </source>
</evidence>
<dbReference type="PANTHER" id="PTHR47756:SF2">
    <property type="entry name" value="BLL6612 PROTEIN"/>
    <property type="match status" value="1"/>
</dbReference>
<dbReference type="GO" id="GO:0006352">
    <property type="term" value="P:DNA-templated transcription initiation"/>
    <property type="evidence" value="ECO:0007669"/>
    <property type="project" value="InterPro"/>
</dbReference>
<dbReference type="Proteomes" id="UP001165405">
    <property type="component" value="Unassembled WGS sequence"/>
</dbReference>
<gene>
    <name evidence="4" type="ORF">L1785_06430</name>
</gene>
<evidence type="ECO:0000259" key="3">
    <source>
        <dbReference type="Pfam" id="PF20239"/>
    </source>
</evidence>
<feature type="compositionally biased region" description="Pro residues" evidence="1">
    <location>
        <begin position="1"/>
        <end position="10"/>
    </location>
</feature>
<name>A0AA41QCB6_9MICO</name>
<accession>A0AA41QCB6</accession>
<dbReference type="InterPro" id="IPR013325">
    <property type="entry name" value="RNA_pol_sigma_r2"/>
</dbReference>
<keyword evidence="5" id="KW-1185">Reference proteome</keyword>